<dbReference type="Proteomes" id="UP000799779">
    <property type="component" value="Unassembled WGS sequence"/>
</dbReference>
<feature type="non-terminal residue" evidence="2">
    <location>
        <position position="61"/>
    </location>
</feature>
<evidence type="ECO:0000313" key="3">
    <source>
        <dbReference type="Proteomes" id="UP000799779"/>
    </source>
</evidence>
<name>A0A6A5W8R6_9PLEO</name>
<evidence type="ECO:0000313" key="2">
    <source>
        <dbReference type="EMBL" id="KAF1996511.1"/>
    </source>
</evidence>
<keyword evidence="1" id="KW-0732">Signal</keyword>
<reference evidence="2" key="1">
    <citation type="journal article" date="2020" name="Stud. Mycol.">
        <title>101 Dothideomycetes genomes: a test case for predicting lifestyles and emergence of pathogens.</title>
        <authorList>
            <person name="Haridas S."/>
            <person name="Albert R."/>
            <person name="Binder M."/>
            <person name="Bloem J."/>
            <person name="Labutti K."/>
            <person name="Salamov A."/>
            <person name="Andreopoulos B."/>
            <person name="Baker S."/>
            <person name="Barry K."/>
            <person name="Bills G."/>
            <person name="Bluhm B."/>
            <person name="Cannon C."/>
            <person name="Castanera R."/>
            <person name="Culley D."/>
            <person name="Daum C."/>
            <person name="Ezra D."/>
            <person name="Gonzalez J."/>
            <person name="Henrissat B."/>
            <person name="Kuo A."/>
            <person name="Liang C."/>
            <person name="Lipzen A."/>
            <person name="Lutzoni F."/>
            <person name="Magnuson J."/>
            <person name="Mondo S."/>
            <person name="Nolan M."/>
            <person name="Ohm R."/>
            <person name="Pangilinan J."/>
            <person name="Park H.-J."/>
            <person name="Ramirez L."/>
            <person name="Alfaro M."/>
            <person name="Sun H."/>
            <person name="Tritt A."/>
            <person name="Yoshinaga Y."/>
            <person name="Zwiers L.-H."/>
            <person name="Turgeon B."/>
            <person name="Goodwin S."/>
            <person name="Spatafora J."/>
            <person name="Crous P."/>
            <person name="Grigoriev I."/>
        </authorList>
    </citation>
    <scope>NUCLEOTIDE SEQUENCE</scope>
    <source>
        <strain evidence="2">CBS 123094</strain>
    </source>
</reference>
<dbReference type="OrthoDB" id="5582218at2759"/>
<keyword evidence="3" id="KW-1185">Reference proteome</keyword>
<sequence>MEIKRRCAATLLGLMPARAAVAFFASDSGEEQAFGVWNRGVAGGETLPRVGREGCGGTVGG</sequence>
<gene>
    <name evidence="2" type="ORF">P154DRAFT_525507</name>
</gene>
<accession>A0A6A5W8R6</accession>
<dbReference type="EMBL" id="ML977624">
    <property type="protein sequence ID" value="KAF1996511.1"/>
    <property type="molecule type" value="Genomic_DNA"/>
</dbReference>
<evidence type="ECO:0000256" key="1">
    <source>
        <dbReference type="SAM" id="SignalP"/>
    </source>
</evidence>
<proteinExistence type="predicted"/>
<protein>
    <submittedName>
        <fullName evidence="2">Uncharacterized protein</fullName>
    </submittedName>
</protein>
<feature type="signal peptide" evidence="1">
    <location>
        <begin position="1"/>
        <end position="22"/>
    </location>
</feature>
<organism evidence="2 3">
    <name type="scientific">Amniculicola lignicola CBS 123094</name>
    <dbReference type="NCBI Taxonomy" id="1392246"/>
    <lineage>
        <taxon>Eukaryota</taxon>
        <taxon>Fungi</taxon>
        <taxon>Dikarya</taxon>
        <taxon>Ascomycota</taxon>
        <taxon>Pezizomycotina</taxon>
        <taxon>Dothideomycetes</taxon>
        <taxon>Pleosporomycetidae</taxon>
        <taxon>Pleosporales</taxon>
        <taxon>Amniculicolaceae</taxon>
        <taxon>Amniculicola</taxon>
    </lineage>
</organism>
<feature type="chain" id="PRO_5025691031" evidence="1">
    <location>
        <begin position="23"/>
        <end position="61"/>
    </location>
</feature>
<dbReference type="AlphaFoldDB" id="A0A6A5W8R6"/>